<evidence type="ECO:0000256" key="1">
    <source>
        <dbReference type="SAM" id="MobiDB-lite"/>
    </source>
</evidence>
<feature type="transmembrane region" description="Helical" evidence="2">
    <location>
        <begin position="356"/>
        <end position="377"/>
    </location>
</feature>
<feature type="compositionally biased region" description="Pro residues" evidence="1">
    <location>
        <begin position="512"/>
        <end position="521"/>
    </location>
</feature>
<feature type="transmembrane region" description="Helical" evidence="2">
    <location>
        <begin position="299"/>
        <end position="319"/>
    </location>
</feature>
<dbReference type="PANTHER" id="PTHR30221:SF1">
    <property type="entry name" value="SMALL-CONDUCTANCE MECHANOSENSITIVE CHANNEL"/>
    <property type="match status" value="1"/>
</dbReference>
<dbReference type="EMBL" id="FNOS01000004">
    <property type="protein sequence ID" value="SDX93906.1"/>
    <property type="molecule type" value="Genomic_DNA"/>
</dbReference>
<feature type="transmembrane region" description="Helical" evidence="2">
    <location>
        <begin position="73"/>
        <end position="92"/>
    </location>
</feature>
<keyword evidence="2" id="KW-0472">Membrane</keyword>
<dbReference type="NCBIfam" id="NF033912">
    <property type="entry name" value="msc"/>
    <property type="match status" value="1"/>
</dbReference>
<evidence type="ECO:0000313" key="4">
    <source>
        <dbReference type="Proteomes" id="UP000198647"/>
    </source>
</evidence>
<feature type="transmembrane region" description="Helical" evidence="2">
    <location>
        <begin position="204"/>
        <end position="224"/>
    </location>
</feature>
<reference evidence="3 4" key="1">
    <citation type="submission" date="2016-10" db="EMBL/GenBank/DDBJ databases">
        <authorList>
            <person name="Varghese N."/>
            <person name="Submissions S."/>
        </authorList>
    </citation>
    <scope>NUCLEOTIDE SEQUENCE [LARGE SCALE GENOMIC DNA]</scope>
    <source>
        <strain evidence="3 4">DSM 20748</strain>
    </source>
</reference>
<feature type="transmembrane region" description="Helical" evidence="2">
    <location>
        <begin position="15"/>
        <end position="36"/>
    </location>
</feature>
<proteinExistence type="predicted"/>
<dbReference type="InterPro" id="IPR045275">
    <property type="entry name" value="MscS_archaea/bacteria_type"/>
</dbReference>
<dbReference type="Proteomes" id="UP000198647">
    <property type="component" value="Unassembled WGS sequence"/>
</dbReference>
<organism evidence="3 4">
    <name type="scientific">Salimicrobium album</name>
    <dbReference type="NCBI Taxonomy" id="50717"/>
    <lineage>
        <taxon>Bacteria</taxon>
        <taxon>Bacillati</taxon>
        <taxon>Bacillota</taxon>
        <taxon>Bacilli</taxon>
        <taxon>Bacillales</taxon>
        <taxon>Bacillaceae</taxon>
        <taxon>Salimicrobium</taxon>
    </lineage>
</organism>
<name>A0A1H3FSD0_9BACI</name>
<feature type="transmembrane region" description="Helical" evidence="2">
    <location>
        <begin position="389"/>
        <end position="410"/>
    </location>
</feature>
<keyword evidence="4" id="KW-1185">Reference proteome</keyword>
<feature type="transmembrane region" description="Helical" evidence="2">
    <location>
        <begin position="167"/>
        <end position="184"/>
    </location>
</feature>
<feature type="transmembrane region" description="Helical" evidence="2">
    <location>
        <begin position="112"/>
        <end position="134"/>
    </location>
</feature>
<dbReference type="PANTHER" id="PTHR30221">
    <property type="entry name" value="SMALL-CONDUCTANCE MECHANOSENSITIVE CHANNEL"/>
    <property type="match status" value="1"/>
</dbReference>
<comment type="caution">
    <text evidence="3">The sequence shown here is derived from an EMBL/GenBank/DDBJ whole genome shotgun (WGS) entry which is preliminary data.</text>
</comment>
<keyword evidence="2" id="KW-1133">Transmembrane helix</keyword>
<dbReference type="Gene3D" id="1.10.287.1260">
    <property type="match status" value="3"/>
</dbReference>
<dbReference type="InterPro" id="IPR008910">
    <property type="entry name" value="MSC_TM_helix"/>
</dbReference>
<evidence type="ECO:0000313" key="3">
    <source>
        <dbReference type="EMBL" id="SDX93906.1"/>
    </source>
</evidence>
<accession>A0A1H3FSD0</accession>
<evidence type="ECO:0000256" key="2">
    <source>
        <dbReference type="SAM" id="Phobius"/>
    </source>
</evidence>
<protein>
    <submittedName>
        <fullName evidence="3">Conserved TM helix</fullName>
    </submittedName>
</protein>
<dbReference type="InterPro" id="IPR011014">
    <property type="entry name" value="MscS_channel_TM-2"/>
</dbReference>
<feature type="region of interest" description="Disordered" evidence="1">
    <location>
        <begin position="493"/>
        <end position="521"/>
    </location>
</feature>
<feature type="transmembrane region" description="Helical" evidence="2">
    <location>
        <begin position="430"/>
        <end position="448"/>
    </location>
</feature>
<feature type="compositionally biased region" description="Basic and acidic residues" evidence="1">
    <location>
        <begin position="493"/>
        <end position="509"/>
    </location>
</feature>
<dbReference type="Pfam" id="PF05552">
    <property type="entry name" value="MS_channel_1st_1"/>
    <property type="match status" value="5"/>
</dbReference>
<feature type="transmembrane region" description="Helical" evidence="2">
    <location>
        <begin position="460"/>
        <end position="481"/>
    </location>
</feature>
<feature type="transmembrane region" description="Helical" evidence="2">
    <location>
        <begin position="258"/>
        <end position="279"/>
    </location>
</feature>
<dbReference type="RefSeq" id="WP_093107087.1">
    <property type="nucleotide sequence ID" value="NZ_FNOS01000004.1"/>
</dbReference>
<keyword evidence="2" id="KW-0812">Transmembrane</keyword>
<gene>
    <name evidence="3" type="ORF">SAMN04488081_1664</name>
</gene>
<sequence length="521" mass="55641">MDGLMKTFEDFIAQIPQLLLALLVLIIGFIVAAIVSRGVKKALEKMELSRRLFGRKDSDTPPSFSVERVVGKIIYWLIVIIAFVWFLNMLNIDMLAEPLSNMLSSITSAIPAIVKAGIILLVAYVIATVLKKLIEGAGGKMSGMMVKSKVADDEESAQKGVNTLAQIVFYLILLLALPAVLGALNIDSLSGSISSMIESILTFIPKLVAAAITLLIGWFVAKIVRDIVTKFLQSIGTDRVSEKMNLSSSMKGTSLSQIIGTVVFVLILIPVVISALETLDLEGISAPAIAMLNTVLEMIPQIIVAALLIMVGVVIGGWLKDVVANLLERVGFNSLMSKMGLGGAEENRSIPKLSEIGGYIVQIFVIFLFAVEALQVIQLEFLVDLATGVVSYLPSVFAAIVILGIGMWLADAASRFVKSAVRTPGGESNILASVAKYAILAFALFMALDQLGVADSIINTAFMLILGALALAFGLAFGLGGRDKAAEYLEKADRKMEKVSVEKDSKPEDPGEPGPGPNDLP</sequence>
<dbReference type="SUPFAM" id="SSF82861">
    <property type="entry name" value="Mechanosensitive channel protein MscS (YggB), transmembrane region"/>
    <property type="match status" value="1"/>
</dbReference>